<evidence type="ECO:0000259" key="1">
    <source>
        <dbReference type="SMART" id="SM00471"/>
    </source>
</evidence>
<proteinExistence type="predicted"/>
<accession>A0A1F6MTQ6</accession>
<dbReference type="STRING" id="1798692.A3G00_01280"/>
<dbReference type="InterPro" id="IPR006674">
    <property type="entry name" value="HD_domain"/>
</dbReference>
<evidence type="ECO:0000313" key="2">
    <source>
        <dbReference type="EMBL" id="OGH74910.1"/>
    </source>
</evidence>
<dbReference type="SMART" id="SM00471">
    <property type="entry name" value="HDc"/>
    <property type="match status" value="1"/>
</dbReference>
<dbReference type="SUPFAM" id="SSF109604">
    <property type="entry name" value="HD-domain/PDEase-like"/>
    <property type="match status" value="1"/>
</dbReference>
<dbReference type="CDD" id="cd00077">
    <property type="entry name" value="HDc"/>
    <property type="match status" value="1"/>
</dbReference>
<feature type="domain" description="HD/PDEase" evidence="1">
    <location>
        <begin position="30"/>
        <end position="152"/>
    </location>
</feature>
<sequence>MKEIIYNKAQQKLLASVKAKVKQLFTETPVPAHGFDHISRVAAWARQIARGAKAKKPFLCELVGWLHDIGRVREEILSGSNHEHHELSYQMLRGWFKNDRQFDLLIRAEKIELLYAVRYHWNHAARKYDTAWILRDADKLDGFGIAGVKRAREAFKGDEEAFNQNFRYQYSNYLQLETKCAILLVKRYKLLKPLESAYFQYLRSKIEPIKL</sequence>
<protein>
    <recommendedName>
        <fullName evidence="1">HD/PDEase domain-containing protein</fullName>
    </recommendedName>
</protein>
<dbReference type="Pfam" id="PF01966">
    <property type="entry name" value="HD"/>
    <property type="match status" value="1"/>
</dbReference>
<reference evidence="2 3" key="1">
    <citation type="journal article" date="2016" name="Nat. Commun.">
        <title>Thousands of microbial genomes shed light on interconnected biogeochemical processes in an aquifer system.</title>
        <authorList>
            <person name="Anantharaman K."/>
            <person name="Brown C.T."/>
            <person name="Hug L.A."/>
            <person name="Sharon I."/>
            <person name="Castelle C.J."/>
            <person name="Probst A.J."/>
            <person name="Thomas B.C."/>
            <person name="Singh A."/>
            <person name="Wilkins M.J."/>
            <person name="Karaoz U."/>
            <person name="Brodie E.L."/>
            <person name="Williams K.H."/>
            <person name="Hubbard S.S."/>
            <person name="Banfield J.F."/>
        </authorList>
    </citation>
    <scope>NUCLEOTIDE SEQUENCE [LARGE SCALE GENOMIC DNA]</scope>
</reference>
<gene>
    <name evidence="2" type="ORF">A3G00_01280</name>
</gene>
<evidence type="ECO:0000313" key="3">
    <source>
        <dbReference type="Proteomes" id="UP000178347"/>
    </source>
</evidence>
<organism evidence="2 3">
    <name type="scientific">Candidatus Magasanikbacteria bacterium RIFCSPLOWO2_12_FULL_43_12</name>
    <dbReference type="NCBI Taxonomy" id="1798692"/>
    <lineage>
        <taxon>Bacteria</taxon>
        <taxon>Candidatus Magasanikiibacteriota</taxon>
    </lineage>
</organism>
<dbReference type="Gene3D" id="1.10.3210.10">
    <property type="entry name" value="Hypothetical protein af1432"/>
    <property type="match status" value="1"/>
</dbReference>
<dbReference type="Proteomes" id="UP000178347">
    <property type="component" value="Unassembled WGS sequence"/>
</dbReference>
<dbReference type="InterPro" id="IPR003607">
    <property type="entry name" value="HD/PDEase_dom"/>
</dbReference>
<dbReference type="AlphaFoldDB" id="A0A1F6MTQ6"/>
<name>A0A1F6MTQ6_9BACT</name>
<comment type="caution">
    <text evidence="2">The sequence shown here is derived from an EMBL/GenBank/DDBJ whole genome shotgun (WGS) entry which is preliminary data.</text>
</comment>
<dbReference type="EMBL" id="MFQN01000012">
    <property type="protein sequence ID" value="OGH74910.1"/>
    <property type="molecule type" value="Genomic_DNA"/>
</dbReference>